<protein>
    <submittedName>
        <fullName evidence="2">Uncharacterized protein</fullName>
    </submittedName>
</protein>
<dbReference type="Proteomes" id="UP000233556">
    <property type="component" value="Unassembled WGS sequence"/>
</dbReference>
<reference evidence="3" key="2">
    <citation type="submission" date="2017-12" db="EMBL/GenBank/DDBJ databases">
        <title>Genome sequence of the Bar-tailed Godwit (Limosa lapponica baueri).</title>
        <authorList>
            <person name="Lima N.C.B."/>
            <person name="Parody-Merino A.M."/>
            <person name="Battley P.F."/>
            <person name="Fidler A.E."/>
            <person name="Prosdocimi F."/>
        </authorList>
    </citation>
    <scope>NUCLEOTIDE SEQUENCE [LARGE SCALE GENOMIC DNA]</scope>
</reference>
<accession>A0A2I0SZR3</accession>
<reference evidence="3" key="1">
    <citation type="submission" date="2017-11" db="EMBL/GenBank/DDBJ databases">
        <authorList>
            <person name="Lima N.C."/>
            <person name="Parody-Merino A.M."/>
            <person name="Battley P.F."/>
            <person name="Fidler A.E."/>
            <person name="Prosdocimi F."/>
        </authorList>
    </citation>
    <scope>NUCLEOTIDE SEQUENCE [LARGE SCALE GENOMIC DNA]</scope>
</reference>
<evidence type="ECO:0000313" key="3">
    <source>
        <dbReference type="Proteomes" id="UP000233556"/>
    </source>
</evidence>
<sequence length="87" mass="9628">MLYRQGKHYPFQTGITPPLKLYVRSPDLTSFKALNLLGSGNEIKPMSKGTGQPLVQGEAEDVPAATTSETHGTDLLRQRRKEYILLG</sequence>
<organism evidence="2 3">
    <name type="scientific">Limosa lapponica baueri</name>
    <dbReference type="NCBI Taxonomy" id="1758121"/>
    <lineage>
        <taxon>Eukaryota</taxon>
        <taxon>Metazoa</taxon>
        <taxon>Chordata</taxon>
        <taxon>Craniata</taxon>
        <taxon>Vertebrata</taxon>
        <taxon>Euteleostomi</taxon>
        <taxon>Archelosauria</taxon>
        <taxon>Archosauria</taxon>
        <taxon>Dinosauria</taxon>
        <taxon>Saurischia</taxon>
        <taxon>Theropoda</taxon>
        <taxon>Coelurosauria</taxon>
        <taxon>Aves</taxon>
        <taxon>Neognathae</taxon>
        <taxon>Neoaves</taxon>
        <taxon>Charadriiformes</taxon>
        <taxon>Scolopacidae</taxon>
        <taxon>Limosa</taxon>
    </lineage>
</organism>
<name>A0A2I0SZR3_LIMLA</name>
<gene>
    <name evidence="2" type="ORF">llap_22684</name>
</gene>
<dbReference type="AlphaFoldDB" id="A0A2I0SZR3"/>
<keyword evidence="3" id="KW-1185">Reference proteome</keyword>
<evidence type="ECO:0000313" key="2">
    <source>
        <dbReference type="EMBL" id="PKU27012.1"/>
    </source>
</evidence>
<dbReference type="EMBL" id="KZ532909">
    <property type="protein sequence ID" value="PKU27012.1"/>
    <property type="molecule type" value="Genomic_DNA"/>
</dbReference>
<feature type="region of interest" description="Disordered" evidence="1">
    <location>
        <begin position="42"/>
        <end position="74"/>
    </location>
</feature>
<proteinExistence type="predicted"/>
<evidence type="ECO:0000256" key="1">
    <source>
        <dbReference type="SAM" id="MobiDB-lite"/>
    </source>
</evidence>